<dbReference type="InterPro" id="IPR050363">
    <property type="entry name" value="MIP/Aquaporin"/>
</dbReference>
<dbReference type="InterPro" id="IPR023271">
    <property type="entry name" value="Aquaporin-like"/>
</dbReference>
<feature type="transmembrane region" description="Helical" evidence="8">
    <location>
        <begin position="230"/>
        <end position="253"/>
    </location>
</feature>
<evidence type="ECO:0000256" key="1">
    <source>
        <dbReference type="ARBA" id="ARBA00004141"/>
    </source>
</evidence>
<dbReference type="Proteomes" id="UP001303614">
    <property type="component" value="Unassembled WGS sequence"/>
</dbReference>
<dbReference type="PANTHER" id="PTHR43829">
    <property type="entry name" value="AQUAPORIN OR AQUAGLYCEROPORIN RELATED"/>
    <property type="match status" value="1"/>
</dbReference>
<keyword evidence="6 8" id="KW-0472">Membrane</keyword>
<dbReference type="RefSeq" id="WP_064507759.1">
    <property type="nucleotide sequence ID" value="NZ_JAYFSN010000006.1"/>
</dbReference>
<feature type="transmembrane region" description="Helical" evidence="8">
    <location>
        <begin position="42"/>
        <end position="66"/>
    </location>
</feature>
<comment type="caution">
    <text evidence="10">The sequence shown here is derived from an EMBL/GenBank/DDBJ whole genome shotgun (WGS) entry which is preliminary data.</text>
</comment>
<reference evidence="9 12" key="2">
    <citation type="submission" date="2023-12" db="EMBL/GenBank/DDBJ databases">
        <title>Genome sequencing of Xanthomonas floridensis.</title>
        <authorList>
            <person name="Greer S."/>
            <person name="Harrison J."/>
            <person name="Grant M."/>
            <person name="Vicente J."/>
            <person name="Studholme D."/>
        </authorList>
    </citation>
    <scope>NUCLEOTIDE SEQUENCE [LARGE SCALE GENOMIC DNA]</scope>
    <source>
        <strain evidence="9 12">WHRI 8848</strain>
    </source>
</reference>
<protein>
    <submittedName>
        <fullName evidence="9 10">Aquaporin</fullName>
    </submittedName>
</protein>
<dbReference type="CDD" id="cd00333">
    <property type="entry name" value="MIP"/>
    <property type="match status" value="1"/>
</dbReference>
<accession>A0A1A9MFE5</accession>
<dbReference type="Proteomes" id="UP000077659">
    <property type="component" value="Unassembled WGS sequence"/>
</dbReference>
<dbReference type="InterPro" id="IPR022357">
    <property type="entry name" value="MIP_CS"/>
</dbReference>
<dbReference type="EMBL" id="JAYFSO010000007">
    <property type="protein sequence ID" value="MEA5123804.1"/>
    <property type="molecule type" value="Genomic_DNA"/>
</dbReference>
<dbReference type="PRINTS" id="PR00783">
    <property type="entry name" value="MINTRINSICP"/>
</dbReference>
<feature type="transmembrane region" description="Helical" evidence="8">
    <location>
        <begin position="147"/>
        <end position="165"/>
    </location>
</feature>
<evidence type="ECO:0000313" key="10">
    <source>
        <dbReference type="EMBL" id="OAG68908.1"/>
    </source>
</evidence>
<keyword evidence="5 8" id="KW-1133">Transmembrane helix</keyword>
<keyword evidence="3 7" id="KW-0813">Transport</keyword>
<comment type="subcellular location">
    <subcellularLocation>
        <location evidence="1">Membrane</location>
        <topology evidence="1">Multi-pass membrane protein</topology>
    </subcellularLocation>
</comment>
<feature type="transmembrane region" description="Helical" evidence="8">
    <location>
        <begin position="9"/>
        <end position="30"/>
    </location>
</feature>
<evidence type="ECO:0000313" key="12">
    <source>
        <dbReference type="Proteomes" id="UP001303614"/>
    </source>
</evidence>
<dbReference type="EMBL" id="LXNG01000004">
    <property type="protein sequence ID" value="OAG68908.1"/>
    <property type="molecule type" value="Genomic_DNA"/>
</dbReference>
<reference evidence="10 11" key="1">
    <citation type="submission" date="2016-05" db="EMBL/GenBank/DDBJ databases">
        <title>Pathogenic, phenotypic and molecular characterisation of Xanthomonas nasturtii sp. nov. and Xanthomonas floridensis sp. nov., new species of Xanthomonas associated with watercress production in Florida.</title>
        <authorList>
            <person name="Vicente J.G."/>
            <person name="Rothwell S."/>
            <person name="Holub E.B."/>
            <person name="Studholme D.J."/>
        </authorList>
    </citation>
    <scope>NUCLEOTIDE SEQUENCE [LARGE SCALE GENOMIC DNA]</scope>
    <source>
        <strain evidence="10 11">WHRI 8848</strain>
    </source>
</reference>
<dbReference type="SUPFAM" id="SSF81338">
    <property type="entry name" value="Aquaporin-like"/>
    <property type="match status" value="1"/>
</dbReference>
<gene>
    <name evidence="10" type="ORF">A7D17_11220</name>
    <name evidence="9" type="ORF">VB146_08030</name>
</gene>
<evidence type="ECO:0000313" key="9">
    <source>
        <dbReference type="EMBL" id="MEA5123804.1"/>
    </source>
</evidence>
<evidence type="ECO:0000256" key="7">
    <source>
        <dbReference type="RuleBase" id="RU000477"/>
    </source>
</evidence>
<evidence type="ECO:0000256" key="4">
    <source>
        <dbReference type="ARBA" id="ARBA00022692"/>
    </source>
</evidence>
<dbReference type="GO" id="GO:0005886">
    <property type="term" value="C:plasma membrane"/>
    <property type="evidence" value="ECO:0007669"/>
    <property type="project" value="TreeGrafter"/>
</dbReference>
<evidence type="ECO:0000256" key="6">
    <source>
        <dbReference type="ARBA" id="ARBA00023136"/>
    </source>
</evidence>
<dbReference type="STRING" id="1843580.A7D17_11220"/>
<dbReference type="InterPro" id="IPR000425">
    <property type="entry name" value="MIP"/>
</dbReference>
<name>A0A1A9MFE5_9XANT</name>
<evidence type="ECO:0000313" key="11">
    <source>
        <dbReference type="Proteomes" id="UP000077659"/>
    </source>
</evidence>
<comment type="similarity">
    <text evidence="2 7">Belongs to the MIP/aquaporin (TC 1.A.8) family.</text>
</comment>
<evidence type="ECO:0000256" key="2">
    <source>
        <dbReference type="ARBA" id="ARBA00006175"/>
    </source>
</evidence>
<dbReference type="Gene3D" id="1.20.1080.10">
    <property type="entry name" value="Glycerol uptake facilitator protein"/>
    <property type="match status" value="1"/>
</dbReference>
<feature type="transmembrane region" description="Helical" evidence="8">
    <location>
        <begin position="87"/>
        <end position="109"/>
    </location>
</feature>
<proteinExistence type="inferred from homology"/>
<organism evidence="10 11">
    <name type="scientific">Xanthomonas floridensis</name>
    <dbReference type="NCBI Taxonomy" id="1843580"/>
    <lineage>
        <taxon>Bacteria</taxon>
        <taxon>Pseudomonadati</taxon>
        <taxon>Pseudomonadota</taxon>
        <taxon>Gammaproteobacteria</taxon>
        <taxon>Lysobacterales</taxon>
        <taxon>Lysobacteraceae</taxon>
        <taxon>Xanthomonas</taxon>
    </lineage>
</organism>
<dbReference type="Pfam" id="PF00230">
    <property type="entry name" value="MIP"/>
    <property type="match status" value="1"/>
</dbReference>
<dbReference type="PANTHER" id="PTHR43829:SF9">
    <property type="entry name" value="AQUAPORIN-9"/>
    <property type="match status" value="1"/>
</dbReference>
<keyword evidence="4 7" id="KW-0812">Transmembrane</keyword>
<dbReference type="PROSITE" id="PS00221">
    <property type="entry name" value="MIP"/>
    <property type="match status" value="1"/>
</dbReference>
<evidence type="ECO:0000256" key="8">
    <source>
        <dbReference type="SAM" id="Phobius"/>
    </source>
</evidence>
<dbReference type="AlphaFoldDB" id="A0A1A9MFE5"/>
<dbReference type="OrthoDB" id="9807293at2"/>
<keyword evidence="12" id="KW-1185">Reference proteome</keyword>
<dbReference type="GO" id="GO:0015254">
    <property type="term" value="F:glycerol channel activity"/>
    <property type="evidence" value="ECO:0007669"/>
    <property type="project" value="TreeGrafter"/>
</dbReference>
<sequence length="276" mass="29700">MNRQLVGELISEAVAMFIIIALGDSVAAMYVLYDPSPYQNAYWGVCIAWGLAVTLAIYVTGAVSGTHANPAVTLALALFRDFSWKKVVPYWIAQVIGAFLGAAIVYQLYGPVIDHFNQVQQLTREAGGAAGVFFTAPGLAVTPMHALVDQIIMTAFLIFGIFAITERFNEAAPGANSGALMIGLLVATLGASMGYLEAWAMNPARDFGPRLFAYFAGWGEAALPAKDNYWWVPIVGPLIGGPIGALAYQWLILPFLPARVRHLQGDTPPLDPLDPR</sequence>
<dbReference type="NCBIfam" id="TIGR00861">
    <property type="entry name" value="MIP"/>
    <property type="match status" value="1"/>
</dbReference>
<evidence type="ECO:0000256" key="5">
    <source>
        <dbReference type="ARBA" id="ARBA00022989"/>
    </source>
</evidence>
<evidence type="ECO:0000256" key="3">
    <source>
        <dbReference type="ARBA" id="ARBA00022448"/>
    </source>
</evidence>
<feature type="transmembrane region" description="Helical" evidence="8">
    <location>
        <begin position="177"/>
        <end position="196"/>
    </location>
</feature>